<protein>
    <submittedName>
        <fullName evidence="1">Uncharacterized protein</fullName>
    </submittedName>
</protein>
<dbReference type="RefSeq" id="WP_128358526.1">
    <property type="nucleotide sequence ID" value="NZ_CP053840.1"/>
</dbReference>
<evidence type="ECO:0000313" key="2">
    <source>
        <dbReference type="Proteomes" id="UP000503482"/>
    </source>
</evidence>
<sequence length="113" mass="13357">MARPNDGWGSPLLSQDIIDNYPNTHHEVDGVMILNDEDYLNSLYDEDNSVSDEIVRMANHYLAYDDNYISPDYEDFSDEDDFDTNTIESREFFDGESFNFNFDFYDEDDEEIF</sequence>
<name>A0AAE7E3A5_9BACT</name>
<dbReference type="AlphaFoldDB" id="A0AAE7E3A5"/>
<dbReference type="KEGG" id="avp:AVENP_1491"/>
<accession>A0AAE7E3A5</accession>
<gene>
    <name evidence="1" type="ORF">AVENP_1491</name>
</gene>
<proteinExistence type="predicted"/>
<organism evidence="1 2">
    <name type="scientific">Arcobacter venerupis</name>
    <dbReference type="NCBI Taxonomy" id="1054033"/>
    <lineage>
        <taxon>Bacteria</taxon>
        <taxon>Pseudomonadati</taxon>
        <taxon>Campylobacterota</taxon>
        <taxon>Epsilonproteobacteria</taxon>
        <taxon>Campylobacterales</taxon>
        <taxon>Arcobacteraceae</taxon>
        <taxon>Arcobacter</taxon>
    </lineage>
</organism>
<dbReference type="Proteomes" id="UP000503482">
    <property type="component" value="Chromosome"/>
</dbReference>
<dbReference type="EMBL" id="CP053840">
    <property type="protein sequence ID" value="QKF67043.1"/>
    <property type="molecule type" value="Genomic_DNA"/>
</dbReference>
<reference evidence="1 2" key="1">
    <citation type="submission" date="2020-05" db="EMBL/GenBank/DDBJ databases">
        <title>Complete genome sequencing of Campylobacter and Arcobacter type strains.</title>
        <authorList>
            <person name="Miller W.G."/>
            <person name="Yee E."/>
        </authorList>
    </citation>
    <scope>NUCLEOTIDE SEQUENCE [LARGE SCALE GENOMIC DNA]</scope>
    <source>
        <strain evidence="1 2">LMG 26156</strain>
    </source>
</reference>
<keyword evidence="2" id="KW-1185">Reference proteome</keyword>
<evidence type="ECO:0000313" key="1">
    <source>
        <dbReference type="EMBL" id="QKF67043.1"/>
    </source>
</evidence>